<evidence type="ECO:0000256" key="9">
    <source>
        <dbReference type="ARBA" id="ARBA00022741"/>
    </source>
</evidence>
<dbReference type="InterPro" id="IPR006121">
    <property type="entry name" value="HMA_dom"/>
</dbReference>
<keyword evidence="14 17" id="KW-0472">Membrane</keyword>
<organism evidence="19 20">
    <name type="scientific">Helicobacter gastrofelis</name>
    <dbReference type="NCBI Taxonomy" id="2849642"/>
    <lineage>
        <taxon>Bacteria</taxon>
        <taxon>Pseudomonadati</taxon>
        <taxon>Campylobacterota</taxon>
        <taxon>Epsilonproteobacteria</taxon>
        <taxon>Campylobacterales</taxon>
        <taxon>Helicobacteraceae</taxon>
        <taxon>Helicobacter</taxon>
    </lineage>
</organism>
<dbReference type="SUPFAM" id="SSF81665">
    <property type="entry name" value="Calcium ATPase, transmembrane domain M"/>
    <property type="match status" value="1"/>
</dbReference>
<dbReference type="InterPro" id="IPR023214">
    <property type="entry name" value="HAD_sf"/>
</dbReference>
<dbReference type="PANTHER" id="PTHR43520">
    <property type="entry name" value="ATP7, ISOFORM B"/>
    <property type="match status" value="1"/>
</dbReference>
<keyword evidence="6" id="KW-0597">Phosphoprotein</keyword>
<evidence type="ECO:0000256" key="8">
    <source>
        <dbReference type="ARBA" id="ARBA00022723"/>
    </source>
</evidence>
<dbReference type="InterPro" id="IPR008250">
    <property type="entry name" value="ATPase_P-typ_transduc_dom_A_sf"/>
</dbReference>
<evidence type="ECO:0000256" key="7">
    <source>
        <dbReference type="ARBA" id="ARBA00022692"/>
    </source>
</evidence>
<keyword evidence="13" id="KW-0406">Ion transport</keyword>
<dbReference type="Gene3D" id="3.40.1110.10">
    <property type="entry name" value="Calcium-transporting ATPase, cytoplasmic domain N"/>
    <property type="match status" value="1"/>
</dbReference>
<dbReference type="Pfam" id="PF00122">
    <property type="entry name" value="E1-E2_ATPase"/>
    <property type="match status" value="1"/>
</dbReference>
<evidence type="ECO:0000259" key="18">
    <source>
        <dbReference type="PROSITE" id="PS50846"/>
    </source>
</evidence>
<dbReference type="NCBIfam" id="TIGR01511">
    <property type="entry name" value="ATPase-IB1_Cu"/>
    <property type="match status" value="1"/>
</dbReference>
<keyword evidence="7 17" id="KW-0812">Transmembrane</keyword>
<evidence type="ECO:0000256" key="17">
    <source>
        <dbReference type="RuleBase" id="RU362081"/>
    </source>
</evidence>
<evidence type="ECO:0000256" key="4">
    <source>
        <dbReference type="ARBA" id="ARBA00022448"/>
    </source>
</evidence>
<dbReference type="InterPro" id="IPR036412">
    <property type="entry name" value="HAD-like_sf"/>
</dbReference>
<dbReference type="PROSITE" id="PS50846">
    <property type="entry name" value="HMA_2"/>
    <property type="match status" value="1"/>
</dbReference>
<keyword evidence="10 17" id="KW-0067">ATP-binding</keyword>
<dbReference type="SUPFAM" id="SSF55008">
    <property type="entry name" value="HMA, heavy metal-associated domain"/>
    <property type="match status" value="1"/>
</dbReference>
<evidence type="ECO:0000256" key="10">
    <source>
        <dbReference type="ARBA" id="ARBA00022840"/>
    </source>
</evidence>
<dbReference type="PRINTS" id="PR00943">
    <property type="entry name" value="CUATPASE"/>
</dbReference>
<evidence type="ECO:0000256" key="11">
    <source>
        <dbReference type="ARBA" id="ARBA00022967"/>
    </source>
</evidence>
<dbReference type="InterPro" id="IPR027256">
    <property type="entry name" value="P-typ_ATPase_IB"/>
</dbReference>
<proteinExistence type="inferred from homology"/>
<keyword evidence="5 17" id="KW-1003">Cell membrane</keyword>
<dbReference type="RefSeq" id="WP_221271205.1">
    <property type="nucleotide sequence ID" value="NZ_AP024819.1"/>
</dbReference>
<dbReference type="NCBIfam" id="TIGR01525">
    <property type="entry name" value="ATPase-IB_hvy"/>
    <property type="match status" value="1"/>
</dbReference>
<gene>
    <name evidence="19" type="primary">copA_1</name>
    <name evidence="19" type="ORF">NHP190012_10330</name>
</gene>
<dbReference type="PROSITE" id="PS01047">
    <property type="entry name" value="HMA_1"/>
    <property type="match status" value="1"/>
</dbReference>
<dbReference type="InterPro" id="IPR059000">
    <property type="entry name" value="ATPase_P-type_domA"/>
</dbReference>
<evidence type="ECO:0000256" key="14">
    <source>
        <dbReference type="ARBA" id="ARBA00023136"/>
    </source>
</evidence>
<dbReference type="Pfam" id="PF00403">
    <property type="entry name" value="HMA"/>
    <property type="match status" value="1"/>
</dbReference>
<sequence length="719" mass="77174">MTKAQFYIEGMTCSACSSGIERSLGRKAYVKEVGVDLLSKKAFVVYDESQASLEDIFKQISKLGYTAQKKPLKDLLEPTFLTPNLKLLFALLGTLGVLTLSMFAPLLPLPAFLKAPFNNGLAQLILTLVVMHMGRNFYIHGFKALWARQPNMDSLVALGTSAAFCYSLVLLFRVLSHTSIEGYYFESVCVILLFVMGGKRVEQSSKDKAVQAMQELMQEHNTKALKVQEGQDREVEIESLQKGDILRVLPGAYVPVDGVLIEGASEIDESMLSGESVPVLKKEGSQVFAGTLNTNTPFLMQATHNKAQSTLAQILDLIAKAQGSKAPIARLADQVAGVFVPIVIAIASLAFIVWVFKGGFKEALEVFIAVLVISCPCALGLATPMALLVAQKEAGLLGLFFKDAKSLEKAKDVSHVLLDKTGTITLGKPVVKEVRTAGGVKTLELLSLCASLEAQSEHVIAKGIVEYAKSQGVHLLEARGVKATPGLGLSGEIAGQEYLAGSLDFFNTPNTLGEFEGIGVFFGTQDKILGLIVLEDQLKERAKEAIEAMHSFGLKTLLLSGDREASVAKMASALNLDYKAEAKPADKLSTLEDLQKSGAVVMMVGDGLNDAPALAKSDVGVVMGLGSGASLEVADVLSLKNHPSAALHAIKLSQYTIRNIKQNLFWAFCYNALAIPLACGVAYPFMLNPMLASLAMSLSSLSVVFNAQRLRGVHKKIKG</sequence>
<dbReference type="Proteomes" id="UP000826146">
    <property type="component" value="Chromosome"/>
</dbReference>
<dbReference type="InterPro" id="IPR017969">
    <property type="entry name" value="Heavy-metal-associated_CS"/>
</dbReference>
<keyword evidence="12 17" id="KW-1133">Transmembrane helix</keyword>
<dbReference type="Gene3D" id="3.40.50.1000">
    <property type="entry name" value="HAD superfamily/HAD-like"/>
    <property type="match status" value="1"/>
</dbReference>
<feature type="transmembrane region" description="Helical" evidence="17">
    <location>
        <begin position="689"/>
        <end position="707"/>
    </location>
</feature>
<comment type="subcellular location">
    <subcellularLocation>
        <location evidence="2 17">Cell membrane</location>
    </subcellularLocation>
    <subcellularLocation>
        <location evidence="1">Endomembrane system</location>
        <topology evidence="1">Multi-pass membrane protein</topology>
    </subcellularLocation>
</comment>
<keyword evidence="20" id="KW-1185">Reference proteome</keyword>
<dbReference type="InterPro" id="IPR001757">
    <property type="entry name" value="P_typ_ATPase"/>
</dbReference>
<dbReference type="EMBL" id="AP024819">
    <property type="protein sequence ID" value="BCZ19391.1"/>
    <property type="molecule type" value="Genomic_DNA"/>
</dbReference>
<name>A0ABN6I737_9HELI</name>
<dbReference type="PANTHER" id="PTHR43520:SF8">
    <property type="entry name" value="P-TYPE CU(+) TRANSPORTER"/>
    <property type="match status" value="1"/>
</dbReference>
<evidence type="ECO:0000256" key="6">
    <source>
        <dbReference type="ARBA" id="ARBA00022553"/>
    </source>
</evidence>
<feature type="transmembrane region" description="Helical" evidence="17">
    <location>
        <begin position="335"/>
        <end position="356"/>
    </location>
</feature>
<evidence type="ECO:0000256" key="2">
    <source>
        <dbReference type="ARBA" id="ARBA00004236"/>
    </source>
</evidence>
<dbReference type="Gene3D" id="3.30.70.100">
    <property type="match status" value="1"/>
</dbReference>
<feature type="domain" description="HMA" evidence="18">
    <location>
        <begin position="2"/>
        <end position="68"/>
    </location>
</feature>
<feature type="transmembrane region" description="Helical" evidence="17">
    <location>
        <begin position="182"/>
        <end position="198"/>
    </location>
</feature>
<accession>A0ABN6I737</accession>
<feature type="transmembrane region" description="Helical" evidence="17">
    <location>
        <begin position="664"/>
        <end position="683"/>
    </location>
</feature>
<dbReference type="PROSITE" id="PS00154">
    <property type="entry name" value="ATPASE_E1_E2"/>
    <property type="match status" value="1"/>
</dbReference>
<evidence type="ECO:0000313" key="20">
    <source>
        <dbReference type="Proteomes" id="UP000826146"/>
    </source>
</evidence>
<dbReference type="InterPro" id="IPR018303">
    <property type="entry name" value="ATPase_P-typ_P_site"/>
</dbReference>
<evidence type="ECO:0000256" key="16">
    <source>
        <dbReference type="ARBA" id="ARBA00040690"/>
    </source>
</evidence>
<evidence type="ECO:0000256" key="3">
    <source>
        <dbReference type="ARBA" id="ARBA00006024"/>
    </source>
</evidence>
<feature type="transmembrane region" description="Helical" evidence="17">
    <location>
        <begin position="368"/>
        <end position="390"/>
    </location>
</feature>
<keyword evidence="9 17" id="KW-0547">Nucleotide-binding</keyword>
<dbReference type="SUPFAM" id="SSF56784">
    <property type="entry name" value="HAD-like"/>
    <property type="match status" value="1"/>
</dbReference>
<evidence type="ECO:0000256" key="1">
    <source>
        <dbReference type="ARBA" id="ARBA00004127"/>
    </source>
</evidence>
<keyword evidence="11" id="KW-1278">Translocase</keyword>
<comment type="similarity">
    <text evidence="3 17">Belongs to the cation transport ATPase (P-type) (TC 3.A.3) family. Type IB subfamily.</text>
</comment>
<comment type="function">
    <text evidence="15">Probably involved in copper export.</text>
</comment>
<feature type="transmembrane region" description="Helical" evidence="17">
    <location>
        <begin position="155"/>
        <end position="176"/>
    </location>
</feature>
<keyword evidence="4" id="KW-0813">Transport</keyword>
<keyword evidence="8 17" id="KW-0479">Metal-binding</keyword>
<evidence type="ECO:0000256" key="12">
    <source>
        <dbReference type="ARBA" id="ARBA00022989"/>
    </source>
</evidence>
<dbReference type="SUPFAM" id="SSF81653">
    <property type="entry name" value="Calcium ATPase, transduction domain A"/>
    <property type="match status" value="1"/>
</dbReference>
<dbReference type="CDD" id="cd00371">
    <property type="entry name" value="HMA"/>
    <property type="match status" value="1"/>
</dbReference>
<feature type="transmembrane region" description="Helical" evidence="17">
    <location>
        <begin position="115"/>
        <end position="134"/>
    </location>
</feature>
<evidence type="ECO:0000256" key="5">
    <source>
        <dbReference type="ARBA" id="ARBA00022475"/>
    </source>
</evidence>
<protein>
    <recommendedName>
        <fullName evidence="16">Copper-transporting ATPase</fullName>
    </recommendedName>
</protein>
<dbReference type="NCBIfam" id="TIGR01494">
    <property type="entry name" value="ATPase_P-type"/>
    <property type="match status" value="1"/>
</dbReference>
<reference evidence="19 20" key="1">
    <citation type="submission" date="2021-07" db="EMBL/GenBank/DDBJ databases">
        <title>Novel Helicobacter sp. Isolated from a cat.</title>
        <authorList>
            <person name="Rimbara E."/>
            <person name="Suzuki M."/>
        </authorList>
    </citation>
    <scope>NUCLEOTIDE SEQUENCE [LARGE SCALE GENOMIC DNA]</scope>
    <source>
        <strain evidence="20">NHP19-012</strain>
    </source>
</reference>
<evidence type="ECO:0000256" key="15">
    <source>
        <dbReference type="ARBA" id="ARBA00037143"/>
    </source>
</evidence>
<evidence type="ECO:0000256" key="13">
    <source>
        <dbReference type="ARBA" id="ARBA00023065"/>
    </source>
</evidence>
<dbReference type="InterPro" id="IPR023298">
    <property type="entry name" value="ATPase_P-typ_TM_dom_sf"/>
</dbReference>
<evidence type="ECO:0000313" key="19">
    <source>
        <dbReference type="EMBL" id="BCZ19391.1"/>
    </source>
</evidence>
<feature type="transmembrane region" description="Helical" evidence="17">
    <location>
        <begin position="87"/>
        <end position="109"/>
    </location>
</feature>
<dbReference type="Gene3D" id="2.70.150.10">
    <property type="entry name" value="Calcium-transporting ATPase, cytoplasmic transduction domain A"/>
    <property type="match status" value="1"/>
</dbReference>
<dbReference type="NCBIfam" id="TIGR01512">
    <property type="entry name" value="ATPase-IB2_Cd"/>
    <property type="match status" value="1"/>
</dbReference>
<dbReference type="CDD" id="cd02094">
    <property type="entry name" value="P-type_ATPase_Cu-like"/>
    <property type="match status" value="1"/>
</dbReference>
<dbReference type="InterPro" id="IPR036163">
    <property type="entry name" value="HMA_dom_sf"/>
</dbReference>
<dbReference type="PRINTS" id="PR00119">
    <property type="entry name" value="CATATPASE"/>
</dbReference>
<dbReference type="Pfam" id="PF00702">
    <property type="entry name" value="Hydrolase"/>
    <property type="match status" value="1"/>
</dbReference>
<dbReference type="InterPro" id="IPR023299">
    <property type="entry name" value="ATPase_P-typ_cyto_dom_N"/>
</dbReference>